<protein>
    <submittedName>
        <fullName evidence="1">Uncharacterized protein</fullName>
    </submittedName>
</protein>
<dbReference type="Proteomes" id="UP000800082">
    <property type="component" value="Unassembled WGS sequence"/>
</dbReference>
<gene>
    <name evidence="1" type="ORF">M421DRAFT_79065</name>
</gene>
<evidence type="ECO:0000313" key="2">
    <source>
        <dbReference type="Proteomes" id="UP000800082"/>
    </source>
</evidence>
<dbReference type="InterPro" id="IPR012337">
    <property type="entry name" value="RNaseH-like_sf"/>
</dbReference>
<keyword evidence="2" id="KW-1185">Reference proteome</keyword>
<organism evidence="1 2">
    <name type="scientific">Didymella exigua CBS 183.55</name>
    <dbReference type="NCBI Taxonomy" id="1150837"/>
    <lineage>
        <taxon>Eukaryota</taxon>
        <taxon>Fungi</taxon>
        <taxon>Dikarya</taxon>
        <taxon>Ascomycota</taxon>
        <taxon>Pezizomycotina</taxon>
        <taxon>Dothideomycetes</taxon>
        <taxon>Pleosporomycetidae</taxon>
        <taxon>Pleosporales</taxon>
        <taxon>Pleosporineae</taxon>
        <taxon>Didymellaceae</taxon>
        <taxon>Didymella</taxon>
    </lineage>
</organism>
<dbReference type="PANTHER" id="PTHR10642:SF26">
    <property type="entry name" value="RIBONUCLEASE H1"/>
    <property type="match status" value="1"/>
</dbReference>
<dbReference type="GO" id="GO:0004523">
    <property type="term" value="F:RNA-DNA hybrid ribonuclease activity"/>
    <property type="evidence" value="ECO:0007669"/>
    <property type="project" value="TreeGrafter"/>
</dbReference>
<dbReference type="GO" id="GO:0043137">
    <property type="term" value="P:DNA replication, removal of RNA primer"/>
    <property type="evidence" value="ECO:0007669"/>
    <property type="project" value="TreeGrafter"/>
</dbReference>
<dbReference type="PANTHER" id="PTHR10642">
    <property type="entry name" value="RIBONUCLEASE H1"/>
    <property type="match status" value="1"/>
</dbReference>
<dbReference type="OrthoDB" id="3261222at2759"/>
<dbReference type="SUPFAM" id="SSF53098">
    <property type="entry name" value="Ribonuclease H-like"/>
    <property type="match status" value="1"/>
</dbReference>
<dbReference type="RefSeq" id="XP_033442488.1">
    <property type="nucleotide sequence ID" value="XM_033597453.1"/>
</dbReference>
<dbReference type="GeneID" id="54355120"/>
<dbReference type="AlphaFoldDB" id="A0A6A5R5G3"/>
<sequence>LLAIYTDASSIKKGTGIGIGVTALDYKQQAKEIYSTKYNIGKGQIVYNGELEGITRAFEFAASIAIATQEIQTLGHLDITGNEKADVLAKQATKQQPVSNTTSLAMTGIRIKAIARQEWQQKL</sequence>
<evidence type="ECO:0000313" key="1">
    <source>
        <dbReference type="EMBL" id="KAF1922234.1"/>
    </source>
</evidence>
<name>A0A6A5R5G3_9PLEO</name>
<feature type="non-terminal residue" evidence="1">
    <location>
        <position position="1"/>
    </location>
</feature>
<dbReference type="InterPro" id="IPR050092">
    <property type="entry name" value="RNase_H"/>
</dbReference>
<reference evidence="1" key="1">
    <citation type="journal article" date="2020" name="Stud. Mycol.">
        <title>101 Dothideomycetes genomes: a test case for predicting lifestyles and emergence of pathogens.</title>
        <authorList>
            <person name="Haridas S."/>
            <person name="Albert R."/>
            <person name="Binder M."/>
            <person name="Bloem J."/>
            <person name="Labutti K."/>
            <person name="Salamov A."/>
            <person name="Andreopoulos B."/>
            <person name="Baker S."/>
            <person name="Barry K."/>
            <person name="Bills G."/>
            <person name="Bluhm B."/>
            <person name="Cannon C."/>
            <person name="Castanera R."/>
            <person name="Culley D."/>
            <person name="Daum C."/>
            <person name="Ezra D."/>
            <person name="Gonzalez J."/>
            <person name="Henrissat B."/>
            <person name="Kuo A."/>
            <person name="Liang C."/>
            <person name="Lipzen A."/>
            <person name="Lutzoni F."/>
            <person name="Magnuson J."/>
            <person name="Mondo S."/>
            <person name="Nolan M."/>
            <person name="Ohm R."/>
            <person name="Pangilinan J."/>
            <person name="Park H.-J."/>
            <person name="Ramirez L."/>
            <person name="Alfaro M."/>
            <person name="Sun H."/>
            <person name="Tritt A."/>
            <person name="Yoshinaga Y."/>
            <person name="Zwiers L.-H."/>
            <person name="Turgeon B."/>
            <person name="Goodwin S."/>
            <person name="Spatafora J."/>
            <person name="Crous P."/>
            <person name="Grigoriev I."/>
        </authorList>
    </citation>
    <scope>NUCLEOTIDE SEQUENCE</scope>
    <source>
        <strain evidence="1">CBS 183.55</strain>
    </source>
</reference>
<proteinExistence type="predicted"/>
<dbReference type="EMBL" id="ML979044">
    <property type="protein sequence ID" value="KAF1922234.1"/>
    <property type="molecule type" value="Genomic_DNA"/>
</dbReference>
<accession>A0A6A5R5G3</accession>